<dbReference type="PROSITE" id="PS50888">
    <property type="entry name" value="BHLH"/>
    <property type="match status" value="1"/>
</dbReference>
<dbReference type="CDD" id="cd11445">
    <property type="entry name" value="bHLH_AtPIF_like"/>
    <property type="match status" value="1"/>
</dbReference>
<dbReference type="GO" id="GO:0005634">
    <property type="term" value="C:nucleus"/>
    <property type="evidence" value="ECO:0007669"/>
    <property type="project" value="UniProtKB-SubCell"/>
</dbReference>
<dbReference type="Pfam" id="PF00010">
    <property type="entry name" value="HLH"/>
    <property type="match status" value="1"/>
</dbReference>
<dbReference type="GO" id="GO:0046983">
    <property type="term" value="F:protein dimerization activity"/>
    <property type="evidence" value="ECO:0007669"/>
    <property type="project" value="InterPro"/>
</dbReference>
<dbReference type="InterPro" id="IPR047265">
    <property type="entry name" value="PIF1-like_bHLH"/>
</dbReference>
<evidence type="ECO:0000256" key="5">
    <source>
        <dbReference type="SAM" id="MobiDB-lite"/>
    </source>
</evidence>
<comment type="subcellular location">
    <subcellularLocation>
        <location evidence="1">Nucleus</location>
    </subcellularLocation>
</comment>
<feature type="region of interest" description="Disordered" evidence="5">
    <location>
        <begin position="697"/>
        <end position="779"/>
    </location>
</feature>
<feature type="domain" description="BHLH" evidence="6">
    <location>
        <begin position="346"/>
        <end position="395"/>
    </location>
</feature>
<feature type="region of interest" description="Disordered" evidence="5">
    <location>
        <begin position="45"/>
        <end position="79"/>
    </location>
</feature>
<keyword evidence="4" id="KW-0539">Nucleus</keyword>
<dbReference type="Gene3D" id="4.10.280.10">
    <property type="entry name" value="Helix-loop-helix DNA-binding domain"/>
    <property type="match status" value="1"/>
</dbReference>
<feature type="region of interest" description="Disordered" evidence="5">
    <location>
        <begin position="1177"/>
        <end position="1209"/>
    </location>
</feature>
<evidence type="ECO:0000256" key="4">
    <source>
        <dbReference type="ARBA" id="ARBA00023242"/>
    </source>
</evidence>
<evidence type="ECO:0000256" key="1">
    <source>
        <dbReference type="ARBA" id="ARBA00004123"/>
    </source>
</evidence>
<dbReference type="SMART" id="SM00353">
    <property type="entry name" value="HLH"/>
    <property type="match status" value="1"/>
</dbReference>
<feature type="compositionally biased region" description="Low complexity" evidence="5">
    <location>
        <begin position="1191"/>
        <end position="1202"/>
    </location>
</feature>
<name>A0A4P1RRL7_LUPAN</name>
<evidence type="ECO:0000256" key="2">
    <source>
        <dbReference type="ARBA" id="ARBA00023015"/>
    </source>
</evidence>
<organism evidence="7 8">
    <name type="scientific">Lupinus angustifolius</name>
    <name type="common">Narrow-leaved blue lupine</name>
    <dbReference type="NCBI Taxonomy" id="3871"/>
    <lineage>
        <taxon>Eukaryota</taxon>
        <taxon>Viridiplantae</taxon>
        <taxon>Streptophyta</taxon>
        <taxon>Embryophyta</taxon>
        <taxon>Tracheophyta</taxon>
        <taxon>Spermatophyta</taxon>
        <taxon>Magnoliopsida</taxon>
        <taxon>eudicotyledons</taxon>
        <taxon>Gunneridae</taxon>
        <taxon>Pentapetalae</taxon>
        <taxon>rosids</taxon>
        <taxon>fabids</taxon>
        <taxon>Fabales</taxon>
        <taxon>Fabaceae</taxon>
        <taxon>Papilionoideae</taxon>
        <taxon>50 kb inversion clade</taxon>
        <taxon>genistoids sensu lato</taxon>
        <taxon>core genistoids</taxon>
        <taxon>Genisteae</taxon>
        <taxon>Lupinus</taxon>
    </lineage>
</organism>
<dbReference type="STRING" id="3871.A0A4P1RRL7"/>
<feature type="compositionally biased region" description="Basic and acidic residues" evidence="5">
    <location>
        <begin position="346"/>
        <end position="361"/>
    </location>
</feature>
<feature type="region of interest" description="Disordered" evidence="5">
    <location>
        <begin position="166"/>
        <end position="192"/>
    </location>
</feature>
<dbReference type="PANTHER" id="PTHR35480">
    <property type="entry name" value="MATERNAL EFFECT EMBRYO ARREST 22"/>
    <property type="match status" value="1"/>
</dbReference>
<proteinExistence type="predicted"/>
<feature type="compositionally biased region" description="Low complexity" evidence="5">
    <location>
        <begin position="284"/>
        <end position="304"/>
    </location>
</feature>
<dbReference type="PANTHER" id="PTHR35480:SF1">
    <property type="entry name" value="MATERNAL EFFECT EMBRYO ARREST 22"/>
    <property type="match status" value="1"/>
</dbReference>
<dbReference type="Proteomes" id="UP000188354">
    <property type="component" value="Chromosome LG02"/>
</dbReference>
<feature type="compositionally biased region" description="Basic residues" evidence="5">
    <location>
        <begin position="1299"/>
        <end position="1308"/>
    </location>
</feature>
<dbReference type="EMBL" id="CM007362">
    <property type="protein sequence ID" value="OIW16300.1"/>
    <property type="molecule type" value="Genomic_DNA"/>
</dbReference>
<evidence type="ECO:0000313" key="8">
    <source>
        <dbReference type="Proteomes" id="UP000188354"/>
    </source>
</evidence>
<gene>
    <name evidence="7" type="ORF">TanjilG_19016</name>
</gene>
<keyword evidence="8" id="KW-1185">Reference proteome</keyword>
<dbReference type="InterPro" id="IPR011598">
    <property type="entry name" value="bHLH_dom"/>
</dbReference>
<keyword evidence="2" id="KW-0805">Transcription regulation</keyword>
<sequence>MNNNIPSWNFESDTFVTNQKRSIGPDQELVELLWQNGQVVFNSQTQKKQVGNSSDMRQVQKNEGSTLRTSVPYGNSSNLSQEDETISWLQYPLEDPLEQQFSSNFLPEIAPFQVESYKPIKQLEEENFAKIVQPSAPHATSNSQSPNMKPSCVKEFQANPVPVPKFHVPDSSKQTNDLGRTKKVPKFSGFSAPPNVSSVPANALVGKKVSTNMSKNEGKECSVMTVGSSHCGSNHIPQEPGVSMVSSSGWATTLSAETEAARDYVQRTLPWSEKGKSEMVEPNLTSSSGGSGSSLGKTCSLSTGNLGQKRKRTDAEESEEQSEATELKSGIGSKASQHAGSSRRNRAAEVHNLSERRRRDRINEKMRALQQLIPNSNKTDKASMLEEAIEYLKSLQLQLQVMWMGGSMSPMMFPGIQHYMSQMSMGMAAPSIQNSMQLPRVPIDQSMPQNPVLGAFNYQNQMQNSFLAEQYARYMGCHLMQSATQPMNAYRYGSQTLLQGQTMITPTTGAANMDDPMSAKMGKPMNAYRYGSQTLLQGQTMITPTTGAANMDDPMSAKMGKCQKKISKLTNSRDCLRKAIKIQEQEINRLKKECEDERLRTNTETEEKLKEYTARVSLENQVSSLKSEIAKIQQKLDNDGVRDGNESIEGLQACLADKEKEISELKELCEVEKIRAESERKNAEMEKKKVAEAQKLLEAERSKERETSELKEFFEAEKRRAESEKKNAEKERKKAAEAQKLLEAEKNNKVKEISQLKELLETEKKRAESERKSTEKEKKKVAEAQKLLEAQKNKEEVISELKELLEAEKKRAESWRNDVEKEKKKAAEAQKLLEAQKNNKEREISELMELFEVEKERFESEKKNVEKEKKNASEARKLLEVEKNKNVEKGLQIARVEAEKKMEEYRSQLGRLEKEVNETKAKLASKMYAFEEANKKFEAEKRKLLAEKRNLEMGMARANEKLEGEKQKANEERGRADSEVVNTEAQKGLAEDNWKKFMEEKGRADQMSQQLEEDKRTIEGLKQKITELSSTRESIEMAGVTSDTVSKAESTKMKLLKSQLKLEKLRVKNAKQNFKLEASRHNILRHELGRLKIDSIQLVHRLDMLDASFSAVAESTHDYAKHDDLLYLQNSNVMRQVCNLDLSQMRSQFENELRMQHILALSGGNYSESITGINSKSEPLVRGSNRTKLQSSAVNSSSESFSDGQMMGSQETANNIPVTASEKLNQEIFNARQSLCNPFDKPVSEHHRKKRKGIHDIANLSSQNLPDLHGLFDERVDKCLEGGREMLHNPNNLQEKNDRAHKRRKKSHSEKVDMVPQMNGDGKTGREKSKAAAYQDSNVRRHTSCTAPDNLGTTLACGDMICDAANDFDSIFFDKVADGNYMKLLELENAADEEYFKRAMDSPLSPSLPEVLEEDMFCPRTDLFPPPSSNVINAEIISNEQTFNVYGVSSNLKNKPAQASEHELVKLSHMSTPEKSRDTQLVEGGSGLSSKSVPDSTKLCFSFREKASVLLTLMLFNFVTVATMTFGKLWDGNLFPCMNSYAEHICTVMSDPEARILLLENCSLQELLGLIEDFLIEGKVIVNNEVPAETLSDCDLRKNGDLDCATKFSSDVASSEQLVAGSIILASICAATNHFGFLCEASYDILRLCNWNSLVVLTILHIFAYLSGEKFFVLDNFRLMITVLKSLVMFLEGENLSVAPASCLPSIDQLHTEFCVNAKCQFLEGAEPIDIVACLLLEEIESCWLQGIEQGDLSDSRFTTDDHHAGQWSNQEGIQSLISTNCDVSCCLKRCMISATQPHARKSSTFCHLGDVLSLVELVANKMSWPWTDSKFIPQLLNMLKSCVEENFVIAIMALLGQLGRIGVIAGGYGDRGVENLRCNLFAYLSRTTSMKCLSLQIATATALFGLLPFDPESLFHTNISLPAYLKSVSDDAETLRKWFSGLDKDQQKLLSGILKPQ</sequence>
<keyword evidence="3" id="KW-0804">Transcription</keyword>
<reference evidence="7 8" key="1">
    <citation type="journal article" date="2017" name="Plant Biotechnol. J.">
        <title>A comprehensive draft genome sequence for lupin (Lupinus angustifolius), an emerging health food: insights into plant-microbe interactions and legume evolution.</title>
        <authorList>
            <person name="Hane J.K."/>
            <person name="Ming Y."/>
            <person name="Kamphuis L.G."/>
            <person name="Nelson M.N."/>
            <person name="Garg G."/>
            <person name="Atkins C.A."/>
            <person name="Bayer P.E."/>
            <person name="Bravo A."/>
            <person name="Bringans S."/>
            <person name="Cannon S."/>
            <person name="Edwards D."/>
            <person name="Foley R."/>
            <person name="Gao L.L."/>
            <person name="Harrison M.J."/>
            <person name="Huang W."/>
            <person name="Hurgobin B."/>
            <person name="Li S."/>
            <person name="Liu C.W."/>
            <person name="McGrath A."/>
            <person name="Morahan G."/>
            <person name="Murray J."/>
            <person name="Weller J."/>
            <person name="Jian J."/>
            <person name="Singh K.B."/>
        </authorList>
    </citation>
    <scope>NUCLEOTIDE SEQUENCE [LARGE SCALE GENOMIC DNA]</scope>
    <source>
        <strain evidence="8">cv. Tanjil</strain>
        <tissue evidence="7">Whole plant</tissue>
    </source>
</reference>
<feature type="region of interest" description="Disordered" evidence="5">
    <location>
        <begin position="273"/>
        <end position="361"/>
    </location>
</feature>
<evidence type="ECO:0000256" key="3">
    <source>
        <dbReference type="ARBA" id="ARBA00023163"/>
    </source>
</evidence>
<evidence type="ECO:0000313" key="7">
    <source>
        <dbReference type="EMBL" id="OIW16300.1"/>
    </source>
</evidence>
<accession>A0A4P1RRL7</accession>
<protein>
    <recommendedName>
        <fullName evidence="6">BHLH domain-containing protein</fullName>
    </recommendedName>
</protein>
<dbReference type="InterPro" id="IPR036638">
    <property type="entry name" value="HLH_DNA-bd_sf"/>
</dbReference>
<feature type="region of interest" description="Disordered" evidence="5">
    <location>
        <begin position="1284"/>
        <end position="1345"/>
    </location>
</feature>
<evidence type="ECO:0000259" key="6">
    <source>
        <dbReference type="PROSITE" id="PS50888"/>
    </source>
</evidence>
<dbReference type="FunFam" id="4.10.280.10:FF:000004">
    <property type="entry name" value="Basic helix-loop-helix transcription factor"/>
    <property type="match status" value="1"/>
</dbReference>
<feature type="region of interest" description="Disordered" evidence="5">
    <location>
        <begin position="957"/>
        <end position="985"/>
    </location>
</feature>
<feature type="compositionally biased region" description="Basic and acidic residues" evidence="5">
    <location>
        <begin position="958"/>
        <end position="978"/>
    </location>
</feature>
<dbReference type="Gramene" id="OIW16300">
    <property type="protein sequence ID" value="OIW16300"/>
    <property type="gene ID" value="TanjilG_19016"/>
</dbReference>
<dbReference type="SUPFAM" id="SSF47459">
    <property type="entry name" value="HLH, helix-loop-helix DNA-binding domain"/>
    <property type="match status" value="1"/>
</dbReference>